<dbReference type="PROSITE" id="PS00688">
    <property type="entry name" value="SIGMA54_INTERACT_3"/>
    <property type="match status" value="1"/>
</dbReference>
<keyword evidence="5" id="KW-0804">Transcription</keyword>
<evidence type="ECO:0000256" key="1">
    <source>
        <dbReference type="ARBA" id="ARBA00022741"/>
    </source>
</evidence>
<organism evidence="9 10">
    <name type="scientific">Archangium gephyra</name>
    <dbReference type="NCBI Taxonomy" id="48"/>
    <lineage>
        <taxon>Bacteria</taxon>
        <taxon>Pseudomonadati</taxon>
        <taxon>Myxococcota</taxon>
        <taxon>Myxococcia</taxon>
        <taxon>Myxococcales</taxon>
        <taxon>Cystobacterineae</taxon>
        <taxon>Archangiaceae</taxon>
        <taxon>Archangium</taxon>
    </lineage>
</organism>
<dbReference type="SMART" id="SM00382">
    <property type="entry name" value="AAA"/>
    <property type="match status" value="1"/>
</dbReference>
<dbReference type="InterPro" id="IPR027417">
    <property type="entry name" value="P-loop_NTPase"/>
</dbReference>
<dbReference type="PRINTS" id="PR01590">
    <property type="entry name" value="HTHFIS"/>
</dbReference>
<sequence length="469" mass="51074">MRFRIAIAEDDAIQSDLLQSTLSGEGYDVSAFPDGQAALEAIEAGKTRVDVLITDVSMPRLDGLKLTGALKQSRPDLPVIVVTADASVENAVSALRAGAWDFLTKPLEVELLLPCVRRAVERQRLTRELKEVTASVPASESGLFGQSDTMRAVRELVTRVAPSGASVLVHGETGTGKELVARALHSQSPRASNPFVAINCAALPASLVESELFGYAKGAFTDARAARQGLFVEANGGTLFLDEVAELSLDNQAKLLRALQERSVRPLGSNSEVPFDARILAATHRDLETEVEAGRFRQDLFYRLNVIRIDLPPLRDRGMDIVHLATRFLTGVCERDGRPALQVPADVAQKLLAYSWPGNVRELENCIERLAALARGTEVALADLPDGIRLHERERFAMQVDAAEEVVTLEELEKRYVLRVLQLVKDNRSRAAQMLGIDRRTLYRRLEGWGLPTERADGADAAAAAGAAS</sequence>
<evidence type="ECO:0000256" key="6">
    <source>
        <dbReference type="PROSITE-ProRule" id="PRU00169"/>
    </source>
</evidence>
<dbReference type="Pfam" id="PF02954">
    <property type="entry name" value="HTH_8"/>
    <property type="match status" value="1"/>
</dbReference>
<evidence type="ECO:0000313" key="9">
    <source>
        <dbReference type="EMBL" id="PZR09375.1"/>
    </source>
</evidence>
<dbReference type="InterPro" id="IPR003593">
    <property type="entry name" value="AAA+_ATPase"/>
</dbReference>
<evidence type="ECO:0000256" key="5">
    <source>
        <dbReference type="ARBA" id="ARBA00023163"/>
    </source>
</evidence>
<dbReference type="InterPro" id="IPR002197">
    <property type="entry name" value="HTH_Fis"/>
</dbReference>
<protein>
    <submittedName>
        <fullName evidence="9">Sigma-54-dependent Fis family transcriptional regulator</fullName>
    </submittedName>
</protein>
<dbReference type="EMBL" id="QFQP01000021">
    <property type="protein sequence ID" value="PZR09375.1"/>
    <property type="molecule type" value="Genomic_DNA"/>
</dbReference>
<dbReference type="InterPro" id="IPR025943">
    <property type="entry name" value="Sigma_54_int_dom_ATP-bd_2"/>
</dbReference>
<dbReference type="PANTHER" id="PTHR32071">
    <property type="entry name" value="TRANSCRIPTIONAL REGULATORY PROTEIN"/>
    <property type="match status" value="1"/>
</dbReference>
<reference evidence="9 10" key="1">
    <citation type="submission" date="2017-08" db="EMBL/GenBank/DDBJ databases">
        <title>Infants hospitalized years apart are colonized by the same room-sourced microbial strains.</title>
        <authorList>
            <person name="Brooks B."/>
            <person name="Olm M.R."/>
            <person name="Firek B.A."/>
            <person name="Baker R."/>
            <person name="Thomas B.C."/>
            <person name="Morowitz M.J."/>
            <person name="Banfield J.F."/>
        </authorList>
    </citation>
    <scope>NUCLEOTIDE SEQUENCE [LARGE SCALE GENOMIC DNA]</scope>
    <source>
        <strain evidence="9">S2_003_000_R2_14</strain>
    </source>
</reference>
<dbReference type="InterPro" id="IPR058031">
    <property type="entry name" value="AAA_lid_NorR"/>
</dbReference>
<dbReference type="InterPro" id="IPR011006">
    <property type="entry name" value="CheY-like_superfamily"/>
</dbReference>
<dbReference type="GO" id="GO:0043565">
    <property type="term" value="F:sequence-specific DNA binding"/>
    <property type="evidence" value="ECO:0007669"/>
    <property type="project" value="InterPro"/>
</dbReference>
<dbReference type="InterPro" id="IPR025662">
    <property type="entry name" value="Sigma_54_int_dom_ATP-bd_1"/>
</dbReference>
<dbReference type="Proteomes" id="UP000249061">
    <property type="component" value="Unassembled WGS sequence"/>
</dbReference>
<name>A0A2W5TDA4_9BACT</name>
<dbReference type="Pfam" id="PF00158">
    <property type="entry name" value="Sigma54_activat"/>
    <property type="match status" value="1"/>
</dbReference>
<dbReference type="SMART" id="SM00448">
    <property type="entry name" value="REC"/>
    <property type="match status" value="1"/>
</dbReference>
<dbReference type="PROSITE" id="PS00675">
    <property type="entry name" value="SIGMA54_INTERACT_1"/>
    <property type="match status" value="1"/>
</dbReference>
<keyword evidence="4" id="KW-0238">DNA-binding</keyword>
<keyword evidence="6" id="KW-0597">Phosphoprotein</keyword>
<keyword evidence="1" id="KW-0547">Nucleotide-binding</keyword>
<dbReference type="SUPFAM" id="SSF46689">
    <property type="entry name" value="Homeodomain-like"/>
    <property type="match status" value="1"/>
</dbReference>
<evidence type="ECO:0000313" key="10">
    <source>
        <dbReference type="Proteomes" id="UP000249061"/>
    </source>
</evidence>
<dbReference type="InterPro" id="IPR002078">
    <property type="entry name" value="Sigma_54_int"/>
</dbReference>
<dbReference type="PROSITE" id="PS00676">
    <property type="entry name" value="SIGMA54_INTERACT_2"/>
    <property type="match status" value="1"/>
</dbReference>
<evidence type="ECO:0000256" key="3">
    <source>
        <dbReference type="ARBA" id="ARBA00023015"/>
    </source>
</evidence>
<dbReference type="GO" id="GO:0000160">
    <property type="term" value="P:phosphorelay signal transduction system"/>
    <property type="evidence" value="ECO:0007669"/>
    <property type="project" value="InterPro"/>
</dbReference>
<dbReference type="InterPro" id="IPR009057">
    <property type="entry name" value="Homeodomain-like_sf"/>
</dbReference>
<feature type="domain" description="Sigma-54 factor interaction" evidence="7">
    <location>
        <begin position="143"/>
        <end position="372"/>
    </location>
</feature>
<dbReference type="SUPFAM" id="SSF52540">
    <property type="entry name" value="P-loop containing nucleoside triphosphate hydrolases"/>
    <property type="match status" value="1"/>
</dbReference>
<feature type="modified residue" description="4-aspartylphosphate" evidence="6">
    <location>
        <position position="55"/>
    </location>
</feature>
<evidence type="ECO:0000256" key="2">
    <source>
        <dbReference type="ARBA" id="ARBA00022840"/>
    </source>
</evidence>
<evidence type="ECO:0000259" key="8">
    <source>
        <dbReference type="PROSITE" id="PS50110"/>
    </source>
</evidence>
<keyword evidence="3" id="KW-0805">Transcription regulation</keyword>
<proteinExistence type="predicted"/>
<dbReference type="Gene3D" id="1.10.8.60">
    <property type="match status" value="1"/>
</dbReference>
<dbReference type="CDD" id="cd00009">
    <property type="entry name" value="AAA"/>
    <property type="match status" value="1"/>
</dbReference>
<dbReference type="SUPFAM" id="SSF52172">
    <property type="entry name" value="CheY-like"/>
    <property type="match status" value="1"/>
</dbReference>
<dbReference type="Gene3D" id="3.40.50.2300">
    <property type="match status" value="1"/>
</dbReference>
<dbReference type="GO" id="GO:0005524">
    <property type="term" value="F:ATP binding"/>
    <property type="evidence" value="ECO:0007669"/>
    <property type="project" value="UniProtKB-KW"/>
</dbReference>
<dbReference type="InterPro" id="IPR001789">
    <property type="entry name" value="Sig_transdc_resp-reg_receiver"/>
</dbReference>
<evidence type="ECO:0000256" key="4">
    <source>
        <dbReference type="ARBA" id="ARBA00023125"/>
    </source>
</evidence>
<dbReference type="PROSITE" id="PS50045">
    <property type="entry name" value="SIGMA54_INTERACT_4"/>
    <property type="match status" value="1"/>
</dbReference>
<accession>A0A2W5TDA4</accession>
<comment type="caution">
    <text evidence="9">The sequence shown here is derived from an EMBL/GenBank/DDBJ whole genome shotgun (WGS) entry which is preliminary data.</text>
</comment>
<dbReference type="InterPro" id="IPR025944">
    <property type="entry name" value="Sigma_54_int_dom_CS"/>
</dbReference>
<gene>
    <name evidence="9" type="ORF">DI536_22610</name>
</gene>
<dbReference type="PROSITE" id="PS50110">
    <property type="entry name" value="RESPONSE_REGULATORY"/>
    <property type="match status" value="1"/>
</dbReference>
<dbReference type="PANTHER" id="PTHR32071:SF117">
    <property type="entry name" value="PTS-DEPENDENT DIHYDROXYACETONE KINASE OPERON REGULATORY PROTEIN-RELATED"/>
    <property type="match status" value="1"/>
</dbReference>
<feature type="domain" description="Response regulatory" evidence="8">
    <location>
        <begin position="4"/>
        <end position="120"/>
    </location>
</feature>
<dbReference type="Pfam" id="PF00072">
    <property type="entry name" value="Response_reg"/>
    <property type="match status" value="1"/>
</dbReference>
<dbReference type="GO" id="GO:0006355">
    <property type="term" value="P:regulation of DNA-templated transcription"/>
    <property type="evidence" value="ECO:0007669"/>
    <property type="project" value="InterPro"/>
</dbReference>
<dbReference type="AlphaFoldDB" id="A0A2W5TDA4"/>
<dbReference type="Pfam" id="PF25601">
    <property type="entry name" value="AAA_lid_14"/>
    <property type="match status" value="1"/>
</dbReference>
<keyword evidence="2" id="KW-0067">ATP-binding</keyword>
<dbReference type="Gene3D" id="3.40.50.300">
    <property type="entry name" value="P-loop containing nucleotide triphosphate hydrolases"/>
    <property type="match status" value="1"/>
</dbReference>
<evidence type="ECO:0000259" key="7">
    <source>
        <dbReference type="PROSITE" id="PS50045"/>
    </source>
</evidence>
<dbReference type="FunFam" id="3.40.50.300:FF:000006">
    <property type="entry name" value="DNA-binding transcriptional regulator NtrC"/>
    <property type="match status" value="1"/>
</dbReference>
<dbReference type="Gene3D" id="1.10.10.60">
    <property type="entry name" value="Homeodomain-like"/>
    <property type="match status" value="1"/>
</dbReference>